<dbReference type="RefSeq" id="WP_007039263.1">
    <property type="nucleotide sequence ID" value="NZ_AFWT01000003.1"/>
</dbReference>
<dbReference type="PANTHER" id="PTHR45138">
    <property type="entry name" value="REGULATORY COMPONENTS OF SENSORY TRANSDUCTION SYSTEM"/>
    <property type="match status" value="1"/>
</dbReference>
<evidence type="ECO:0000259" key="4">
    <source>
        <dbReference type="PROSITE" id="PS50887"/>
    </source>
</evidence>
<evidence type="ECO:0000256" key="3">
    <source>
        <dbReference type="ARBA" id="ARBA00034247"/>
    </source>
</evidence>
<evidence type="ECO:0000313" key="6">
    <source>
        <dbReference type="Proteomes" id="UP000004200"/>
    </source>
</evidence>
<dbReference type="STRING" id="765913.ThidrDRAFT_0547"/>
<dbReference type="GO" id="GO:0043709">
    <property type="term" value="P:cell adhesion involved in single-species biofilm formation"/>
    <property type="evidence" value="ECO:0007669"/>
    <property type="project" value="TreeGrafter"/>
</dbReference>
<comment type="catalytic activity">
    <reaction evidence="3">
        <text>2 GTP = 3',3'-c-di-GMP + 2 diphosphate</text>
        <dbReference type="Rhea" id="RHEA:24898"/>
        <dbReference type="ChEBI" id="CHEBI:33019"/>
        <dbReference type="ChEBI" id="CHEBI:37565"/>
        <dbReference type="ChEBI" id="CHEBI:58805"/>
        <dbReference type="EC" id="2.7.7.65"/>
    </reaction>
</comment>
<dbReference type="InterPro" id="IPR050469">
    <property type="entry name" value="Diguanylate_Cyclase"/>
</dbReference>
<comment type="cofactor">
    <cofactor evidence="1">
        <name>Mg(2+)</name>
        <dbReference type="ChEBI" id="CHEBI:18420"/>
    </cofactor>
</comment>
<comment type="caution">
    <text evidence="5">The sequence shown here is derived from an EMBL/GenBank/DDBJ whole genome shotgun (WGS) entry which is preliminary data.</text>
</comment>
<proteinExistence type="predicted"/>
<dbReference type="NCBIfam" id="TIGR00254">
    <property type="entry name" value="GGDEF"/>
    <property type="match status" value="1"/>
</dbReference>
<dbReference type="SUPFAM" id="SSF55781">
    <property type="entry name" value="GAF domain-like"/>
    <property type="match status" value="1"/>
</dbReference>
<dbReference type="GO" id="GO:0052621">
    <property type="term" value="F:diguanylate cyclase activity"/>
    <property type="evidence" value="ECO:0007669"/>
    <property type="project" value="UniProtKB-EC"/>
</dbReference>
<evidence type="ECO:0000256" key="1">
    <source>
        <dbReference type="ARBA" id="ARBA00001946"/>
    </source>
</evidence>
<dbReference type="SMART" id="SM00267">
    <property type="entry name" value="GGDEF"/>
    <property type="match status" value="1"/>
</dbReference>
<dbReference type="OrthoDB" id="9812260at2"/>
<dbReference type="GO" id="GO:1902201">
    <property type="term" value="P:negative regulation of bacterial-type flagellum-dependent cell motility"/>
    <property type="evidence" value="ECO:0007669"/>
    <property type="project" value="TreeGrafter"/>
</dbReference>
<feature type="domain" description="GGDEF" evidence="4">
    <location>
        <begin position="213"/>
        <end position="348"/>
    </location>
</feature>
<accession>G2DWY6</accession>
<keyword evidence="6" id="KW-1185">Reference proteome</keyword>
<organism evidence="5 6">
    <name type="scientific">Thiorhodococcus drewsii AZ1</name>
    <dbReference type="NCBI Taxonomy" id="765913"/>
    <lineage>
        <taxon>Bacteria</taxon>
        <taxon>Pseudomonadati</taxon>
        <taxon>Pseudomonadota</taxon>
        <taxon>Gammaproteobacteria</taxon>
        <taxon>Chromatiales</taxon>
        <taxon>Chromatiaceae</taxon>
        <taxon>Thiorhodococcus</taxon>
    </lineage>
</organism>
<dbReference type="SUPFAM" id="SSF55073">
    <property type="entry name" value="Nucleotide cyclase"/>
    <property type="match status" value="1"/>
</dbReference>
<dbReference type="eggNOG" id="COG3706">
    <property type="taxonomic scope" value="Bacteria"/>
</dbReference>
<dbReference type="GO" id="GO:0005886">
    <property type="term" value="C:plasma membrane"/>
    <property type="evidence" value="ECO:0007669"/>
    <property type="project" value="TreeGrafter"/>
</dbReference>
<dbReference type="Proteomes" id="UP000004200">
    <property type="component" value="Unassembled WGS sequence"/>
</dbReference>
<dbReference type="FunFam" id="3.30.70.270:FF:000001">
    <property type="entry name" value="Diguanylate cyclase domain protein"/>
    <property type="match status" value="1"/>
</dbReference>
<gene>
    <name evidence="5" type="ORF">ThidrDRAFT_0547</name>
</gene>
<dbReference type="InterPro" id="IPR029787">
    <property type="entry name" value="Nucleotide_cyclase"/>
</dbReference>
<dbReference type="AlphaFoldDB" id="G2DWY6"/>
<evidence type="ECO:0000256" key="2">
    <source>
        <dbReference type="ARBA" id="ARBA00012528"/>
    </source>
</evidence>
<dbReference type="PROSITE" id="PS50887">
    <property type="entry name" value="GGDEF"/>
    <property type="match status" value="1"/>
</dbReference>
<sequence length="348" mass="39351">MDTEPKSDWQERTTQQLVRYEALFKLLDDIQQTEDIQQIARLVATHWKYFANVACWRMVIPNGKGFRVIDGFRGEAYLAEVDNLHPWDAYHLAAQMPIQVKRSEILDNPRLPDHLEGNVISEILVLPFIRLGHCTSLLTVAARRDPFNDLDTRFIRIFGSHFSERLSTIQLRQQAMEALLHKATRDALTGLLNRGAIIEHLGMQLARARAEERPLSVVLADIDFFKVINDSNGHLAGDQVLCEVARRLRAHTLAGDSLGRYGGEEFLFVLYPCTEDAAANAAEQFRRLIAETPITLRRTPPQNIIVTLSLGTSNTDGRSDVRLEELLERADNALYRSKASGRNRVATG</sequence>
<dbReference type="CDD" id="cd01949">
    <property type="entry name" value="GGDEF"/>
    <property type="match status" value="1"/>
</dbReference>
<name>G2DWY6_9GAMM</name>
<dbReference type="EMBL" id="AFWT01000003">
    <property type="protein sequence ID" value="EGV33340.1"/>
    <property type="molecule type" value="Genomic_DNA"/>
</dbReference>
<evidence type="ECO:0000313" key="5">
    <source>
        <dbReference type="EMBL" id="EGV33340.1"/>
    </source>
</evidence>
<reference evidence="5 6" key="1">
    <citation type="submission" date="2011-06" db="EMBL/GenBank/DDBJ databases">
        <title>The draft genome of Thiorhodococcus drewsii AZ1.</title>
        <authorList>
            <consortium name="US DOE Joint Genome Institute (JGI-PGF)"/>
            <person name="Lucas S."/>
            <person name="Han J."/>
            <person name="Lapidus A."/>
            <person name="Cheng J.-F."/>
            <person name="Goodwin L."/>
            <person name="Pitluck S."/>
            <person name="Peters L."/>
            <person name="Land M.L."/>
            <person name="Hauser L."/>
            <person name="Vogl K."/>
            <person name="Liu Z."/>
            <person name="Imhoff J."/>
            <person name="Thiel V."/>
            <person name="Frigaard N.-U."/>
            <person name="Bryant D.A."/>
            <person name="Woyke T.J."/>
        </authorList>
    </citation>
    <scope>NUCLEOTIDE SEQUENCE [LARGE SCALE GENOMIC DNA]</scope>
    <source>
        <strain evidence="5 6">AZ1</strain>
    </source>
</reference>
<dbReference type="Pfam" id="PF00990">
    <property type="entry name" value="GGDEF"/>
    <property type="match status" value="1"/>
</dbReference>
<protein>
    <recommendedName>
        <fullName evidence="2">diguanylate cyclase</fullName>
        <ecNumber evidence="2">2.7.7.65</ecNumber>
    </recommendedName>
</protein>
<dbReference type="InterPro" id="IPR000160">
    <property type="entry name" value="GGDEF_dom"/>
</dbReference>
<dbReference type="InterPro" id="IPR043128">
    <property type="entry name" value="Rev_trsase/Diguanyl_cyclase"/>
</dbReference>
<dbReference type="EC" id="2.7.7.65" evidence="2"/>
<dbReference type="PANTHER" id="PTHR45138:SF9">
    <property type="entry name" value="DIGUANYLATE CYCLASE DGCM-RELATED"/>
    <property type="match status" value="1"/>
</dbReference>
<dbReference type="Gene3D" id="3.30.70.270">
    <property type="match status" value="1"/>
</dbReference>